<reference evidence="2" key="1">
    <citation type="submission" date="2020-05" db="EMBL/GenBank/DDBJ databases">
        <authorList>
            <person name="Rincon C."/>
            <person name="Sanders R I."/>
            <person name="Robbins C."/>
            <person name="Chaturvedi A."/>
        </authorList>
    </citation>
    <scope>NUCLEOTIDE SEQUENCE</scope>
    <source>
        <strain evidence="2">CHB12</strain>
    </source>
</reference>
<dbReference type="EMBL" id="CAGKOT010000004">
    <property type="protein sequence ID" value="CAB5333721.1"/>
    <property type="molecule type" value="Genomic_DNA"/>
</dbReference>
<evidence type="ECO:0000256" key="1">
    <source>
        <dbReference type="SAM" id="Coils"/>
    </source>
</evidence>
<dbReference type="AlphaFoldDB" id="A0A915YT47"/>
<evidence type="ECO:0000313" key="2">
    <source>
        <dbReference type="EMBL" id="CAB5333721.1"/>
    </source>
</evidence>
<accession>A0A915YT47</accession>
<dbReference type="VEuPathDB" id="FungiDB:RhiirFUN_024258"/>
<comment type="caution">
    <text evidence="2">The sequence shown here is derived from an EMBL/GenBank/DDBJ whole genome shotgun (WGS) entry which is preliminary data.</text>
</comment>
<feature type="coiled-coil region" evidence="1">
    <location>
        <begin position="7"/>
        <end position="72"/>
    </location>
</feature>
<keyword evidence="1" id="KW-0175">Coiled coil</keyword>
<gene>
    <name evidence="2" type="ORF">CHRIB12_LOCUS3132</name>
</gene>
<dbReference type="Proteomes" id="UP000684084">
    <property type="component" value="Unassembled WGS sequence"/>
</dbReference>
<name>A0A915YT47_9GLOM</name>
<organism evidence="2 3">
    <name type="scientific">Rhizophagus irregularis</name>
    <dbReference type="NCBI Taxonomy" id="588596"/>
    <lineage>
        <taxon>Eukaryota</taxon>
        <taxon>Fungi</taxon>
        <taxon>Fungi incertae sedis</taxon>
        <taxon>Mucoromycota</taxon>
        <taxon>Glomeromycotina</taxon>
        <taxon>Glomeromycetes</taxon>
        <taxon>Glomerales</taxon>
        <taxon>Glomeraceae</taxon>
        <taxon>Rhizophagus</taxon>
    </lineage>
</organism>
<evidence type="ECO:0000313" key="3">
    <source>
        <dbReference type="Proteomes" id="UP000684084"/>
    </source>
</evidence>
<proteinExistence type="predicted"/>
<protein>
    <submittedName>
        <fullName evidence="2">Uncharacterized protein</fullName>
    </submittedName>
</protein>
<sequence length="83" mass="9816">MSNNRIVKDLLQELKEANERYAKLLQLFNGNFSDIKDNKDINKNDQWKYGIVKELLQELKEANGRDAKLLQLFNEKFSDIKDN</sequence>
<dbReference type="OrthoDB" id="2335522at2759"/>